<organism evidence="1 2">
    <name type="scientific">Rothia aeria</name>
    <dbReference type="NCBI Taxonomy" id="172042"/>
    <lineage>
        <taxon>Bacteria</taxon>
        <taxon>Bacillati</taxon>
        <taxon>Actinomycetota</taxon>
        <taxon>Actinomycetes</taxon>
        <taxon>Micrococcales</taxon>
        <taxon>Micrococcaceae</taxon>
        <taxon>Rothia</taxon>
    </lineage>
</organism>
<gene>
    <name evidence="1" type="ORF">NCTC10207_02199</name>
</gene>
<dbReference type="InterPro" id="IPR025355">
    <property type="entry name" value="DUF4259"/>
</dbReference>
<evidence type="ECO:0008006" key="3">
    <source>
        <dbReference type="Google" id="ProtNLM"/>
    </source>
</evidence>
<reference evidence="1 2" key="1">
    <citation type="submission" date="2018-12" db="EMBL/GenBank/DDBJ databases">
        <authorList>
            <consortium name="Pathogen Informatics"/>
        </authorList>
    </citation>
    <scope>NUCLEOTIDE SEQUENCE [LARGE SCALE GENOMIC DNA]</scope>
    <source>
        <strain evidence="1 2">NCTC10207</strain>
    </source>
</reference>
<accession>A0A7Z9A4S6</accession>
<sequence>MGAWGYKFYENDEAADWLHQFWDTKSFDLLVKEVEQFDPRNENYDTIRVIAHILICFGSPYTCPEDFLDQRSIITKRVLTILENMIDPPNSDWEFLDIWDNDPEIISEVEKQIIELKKIV</sequence>
<protein>
    <recommendedName>
        <fullName evidence="3">DUF4259 domain-containing protein</fullName>
    </recommendedName>
</protein>
<dbReference type="Pfam" id="PF14078">
    <property type="entry name" value="DUF4259"/>
    <property type="match status" value="1"/>
</dbReference>
<dbReference type="EMBL" id="LR134479">
    <property type="protein sequence ID" value="VEI24673.1"/>
    <property type="molecule type" value="Genomic_DNA"/>
</dbReference>
<name>A0A7Z9A4S6_9MICC</name>
<proteinExistence type="predicted"/>
<evidence type="ECO:0000313" key="2">
    <source>
        <dbReference type="Proteomes" id="UP000282386"/>
    </source>
</evidence>
<dbReference type="RefSeq" id="WP_126500662.1">
    <property type="nucleotide sequence ID" value="NZ_LR134479.1"/>
</dbReference>
<dbReference type="AlphaFoldDB" id="A0A7Z9A4S6"/>
<evidence type="ECO:0000313" key="1">
    <source>
        <dbReference type="EMBL" id="VEI24673.1"/>
    </source>
</evidence>
<dbReference type="Proteomes" id="UP000282386">
    <property type="component" value="Chromosome"/>
</dbReference>